<proteinExistence type="predicted"/>
<dbReference type="OrthoDB" id="5420655at2"/>
<dbReference type="AlphaFoldDB" id="S7V4Y5"/>
<feature type="domain" description="EamA" evidence="2">
    <location>
        <begin position="10"/>
        <end position="147"/>
    </location>
</feature>
<dbReference type="Pfam" id="PF00892">
    <property type="entry name" value="EamA"/>
    <property type="match status" value="2"/>
</dbReference>
<organism evidence="3 4">
    <name type="scientific">Desulfococcus multivorans DSM 2059</name>
    <dbReference type="NCBI Taxonomy" id="1121405"/>
    <lineage>
        <taxon>Bacteria</taxon>
        <taxon>Pseudomonadati</taxon>
        <taxon>Thermodesulfobacteriota</taxon>
        <taxon>Desulfobacteria</taxon>
        <taxon>Desulfobacterales</taxon>
        <taxon>Desulfococcaceae</taxon>
        <taxon>Desulfococcus</taxon>
    </lineage>
</organism>
<dbReference type="Gene3D" id="1.10.3730.20">
    <property type="match status" value="1"/>
</dbReference>
<feature type="transmembrane region" description="Helical" evidence="1">
    <location>
        <begin position="221"/>
        <end position="241"/>
    </location>
</feature>
<dbReference type="PATRIC" id="fig|1121405.3.peg.2187"/>
<sequence length="303" mass="32962">MKGHREASMMWGYLAVMTAAACWGTSGIFIQLIMTQIDIPAAALAFWRDTAAFLAFSCISGMFRRREELRIQKSDRIWLILMGFSLGLFHVSWNLGIFLNGPAITTVQQAAMPVIVILVARIVWQEAFTVRKIAAVTLIATGTILVSGLISSVRNEVTTAGIAAGFSVPATYAAWSIFGKQLSGRYAPEVVLTYAFGIAALVLLPFQFFVASPLPVPPQTWLCFAGLIGLSTVAGFFAFAFGLKHLPAGVATVLVMSEILFVSVYAYSLWGEMMTPIESFGALLVICGVVALLQRRKYRPTED</sequence>
<keyword evidence="4" id="KW-1185">Reference proteome</keyword>
<accession>S7V4Y5</accession>
<feature type="transmembrane region" description="Helical" evidence="1">
    <location>
        <begin position="248"/>
        <end position="267"/>
    </location>
</feature>
<reference evidence="3 4" key="1">
    <citation type="journal article" date="2013" name="Genome Announc.">
        <title>Draft genome sequences for three mercury-methylating, sulfate-reducing bacteria.</title>
        <authorList>
            <person name="Brown S.D."/>
            <person name="Hurt R.A.Jr."/>
            <person name="Gilmour C.C."/>
            <person name="Elias D.A."/>
        </authorList>
    </citation>
    <scope>NUCLEOTIDE SEQUENCE [LARGE SCALE GENOMIC DNA]</scope>
    <source>
        <strain evidence="3 4">DSM 2059</strain>
    </source>
</reference>
<feature type="transmembrane region" description="Helical" evidence="1">
    <location>
        <begin position="133"/>
        <end position="153"/>
    </location>
</feature>
<dbReference type="eggNOG" id="COG0697">
    <property type="taxonomic scope" value="Bacteria"/>
</dbReference>
<feature type="transmembrane region" description="Helical" evidence="1">
    <location>
        <begin position="12"/>
        <end position="34"/>
    </location>
</feature>
<evidence type="ECO:0000313" key="3">
    <source>
        <dbReference type="EMBL" id="EPR39688.1"/>
    </source>
</evidence>
<dbReference type="PANTHER" id="PTHR22911:SF79">
    <property type="entry name" value="MOBA-LIKE NTP TRANSFERASE DOMAIN-CONTAINING PROTEIN"/>
    <property type="match status" value="1"/>
</dbReference>
<keyword evidence="1" id="KW-0812">Transmembrane</keyword>
<dbReference type="PANTHER" id="PTHR22911">
    <property type="entry name" value="ACYL-MALONYL CONDENSING ENZYME-RELATED"/>
    <property type="match status" value="1"/>
</dbReference>
<dbReference type="EMBL" id="ATHJ01000088">
    <property type="protein sequence ID" value="EPR39688.1"/>
    <property type="molecule type" value="Genomic_DNA"/>
</dbReference>
<dbReference type="SUPFAM" id="SSF103481">
    <property type="entry name" value="Multidrug resistance efflux transporter EmrE"/>
    <property type="match status" value="2"/>
</dbReference>
<feature type="transmembrane region" description="Helical" evidence="1">
    <location>
        <begin position="46"/>
        <end position="65"/>
    </location>
</feature>
<dbReference type="Proteomes" id="UP000014977">
    <property type="component" value="Unassembled WGS sequence"/>
</dbReference>
<dbReference type="InterPro" id="IPR037185">
    <property type="entry name" value="EmrE-like"/>
</dbReference>
<feature type="transmembrane region" description="Helical" evidence="1">
    <location>
        <begin position="77"/>
        <end position="97"/>
    </location>
</feature>
<name>S7V4Y5_DESML</name>
<dbReference type="RefSeq" id="WP_020877293.1">
    <property type="nucleotide sequence ID" value="NZ_ATHJ01000088.1"/>
</dbReference>
<feature type="transmembrane region" description="Helical" evidence="1">
    <location>
        <begin position="273"/>
        <end position="293"/>
    </location>
</feature>
<dbReference type="InterPro" id="IPR000620">
    <property type="entry name" value="EamA_dom"/>
</dbReference>
<dbReference type="GO" id="GO:0016020">
    <property type="term" value="C:membrane"/>
    <property type="evidence" value="ECO:0007669"/>
    <property type="project" value="InterPro"/>
</dbReference>
<evidence type="ECO:0000313" key="4">
    <source>
        <dbReference type="Proteomes" id="UP000014977"/>
    </source>
</evidence>
<feature type="transmembrane region" description="Helical" evidence="1">
    <location>
        <begin position="159"/>
        <end position="178"/>
    </location>
</feature>
<protein>
    <recommendedName>
        <fullName evidence="2">EamA domain-containing protein</fullName>
    </recommendedName>
</protein>
<feature type="domain" description="EamA" evidence="2">
    <location>
        <begin position="160"/>
        <end position="292"/>
    </location>
</feature>
<dbReference type="STRING" id="897.B2D07_19220"/>
<gene>
    <name evidence="3" type="ORF">dsmv_2536</name>
</gene>
<feature type="transmembrane region" description="Helical" evidence="1">
    <location>
        <begin position="190"/>
        <end position="209"/>
    </location>
</feature>
<comment type="caution">
    <text evidence="3">The sequence shown here is derived from an EMBL/GenBank/DDBJ whole genome shotgun (WGS) entry which is preliminary data.</text>
</comment>
<keyword evidence="1" id="KW-1133">Transmembrane helix</keyword>
<dbReference type="PROSITE" id="PS51257">
    <property type="entry name" value="PROKAR_LIPOPROTEIN"/>
    <property type="match status" value="1"/>
</dbReference>
<feature type="transmembrane region" description="Helical" evidence="1">
    <location>
        <begin position="103"/>
        <end position="124"/>
    </location>
</feature>
<evidence type="ECO:0000256" key="1">
    <source>
        <dbReference type="SAM" id="Phobius"/>
    </source>
</evidence>
<evidence type="ECO:0000259" key="2">
    <source>
        <dbReference type="Pfam" id="PF00892"/>
    </source>
</evidence>
<keyword evidence="1" id="KW-0472">Membrane</keyword>